<comment type="caution">
    <text evidence="1">The sequence shown here is derived from an EMBL/GenBank/DDBJ whole genome shotgun (WGS) entry which is preliminary data.</text>
</comment>
<dbReference type="EMBL" id="CAKKLH010000168">
    <property type="protein sequence ID" value="CAH0105078.1"/>
    <property type="molecule type" value="Genomic_DNA"/>
</dbReference>
<sequence length="247" mass="28770">MSSFGGTTYNVKFAANDLYSSKIERLTKIFCSTTTLLGWRITIRSVIVLSEKLFNAGYDTVPITGKELPVDFTADNCTAIPNLGNLVLDVQPHLDDYGIFRDKNHKFFRVRITKELVHKAKVYFIDHGRSQQLPRSEILSPVKSVTRLPDPPFEGFHKTRLSDEQDRLRIAIDLNRRLFHKYVRTIRVLEELLPSVYPMNMLIFKIGVLWSHWRWRVSESKSNEKNTGLTIPFLVRNLTQRDYNYSF</sequence>
<keyword evidence="2" id="KW-1185">Reference proteome</keyword>
<proteinExistence type="predicted"/>
<organism evidence="1 2">
    <name type="scientific">Daphnia galeata</name>
    <dbReference type="NCBI Taxonomy" id="27404"/>
    <lineage>
        <taxon>Eukaryota</taxon>
        <taxon>Metazoa</taxon>
        <taxon>Ecdysozoa</taxon>
        <taxon>Arthropoda</taxon>
        <taxon>Crustacea</taxon>
        <taxon>Branchiopoda</taxon>
        <taxon>Diplostraca</taxon>
        <taxon>Cladocera</taxon>
        <taxon>Anomopoda</taxon>
        <taxon>Daphniidae</taxon>
        <taxon>Daphnia</taxon>
    </lineage>
</organism>
<evidence type="ECO:0000313" key="1">
    <source>
        <dbReference type="EMBL" id="CAH0105078.1"/>
    </source>
</evidence>
<reference evidence="1" key="1">
    <citation type="submission" date="2021-11" db="EMBL/GenBank/DDBJ databases">
        <authorList>
            <person name="Schell T."/>
        </authorList>
    </citation>
    <scope>NUCLEOTIDE SEQUENCE</scope>
    <source>
        <strain evidence="1">M5</strain>
    </source>
</reference>
<dbReference type="AlphaFoldDB" id="A0A8J2RUF5"/>
<name>A0A8J2RUF5_9CRUS</name>
<accession>A0A8J2RUF5</accession>
<evidence type="ECO:0000313" key="2">
    <source>
        <dbReference type="Proteomes" id="UP000789390"/>
    </source>
</evidence>
<protein>
    <submittedName>
        <fullName evidence="1">Uncharacterized protein</fullName>
    </submittedName>
</protein>
<dbReference type="Proteomes" id="UP000789390">
    <property type="component" value="Unassembled WGS sequence"/>
</dbReference>
<gene>
    <name evidence="1" type="ORF">DGAL_LOCUS8035</name>
</gene>